<organism evidence="2">
    <name type="scientific">Panicum campestre</name>
    <dbReference type="NCBI Taxonomy" id="1175448"/>
    <lineage>
        <taxon>Eukaryota</taxon>
        <taxon>Viridiplantae</taxon>
        <taxon>Streptophyta</taxon>
        <taxon>Embryophyta</taxon>
        <taxon>Tracheophyta</taxon>
        <taxon>Spermatophyta</taxon>
        <taxon>Magnoliopsida</taxon>
        <taxon>Liliopsida</taxon>
        <taxon>Poales</taxon>
        <taxon>Poaceae</taxon>
        <taxon>PACMAD clade</taxon>
        <taxon>Panicoideae</taxon>
        <taxon>Panicodae</taxon>
        <taxon>Paniceae</taxon>
        <taxon>Panicinae</taxon>
        <taxon>Panicum</taxon>
        <taxon>Panicum sect. Rudgeana</taxon>
    </lineage>
</organism>
<sequence>PLYVAFAQRKEGRKSNVTGTVFSDAPSCTNDTHYGSTPPNVPSYASSATLLRTS</sequence>
<feature type="region of interest" description="Disordered" evidence="1">
    <location>
        <begin position="31"/>
        <end position="54"/>
    </location>
</feature>
<feature type="non-terminal residue" evidence="2">
    <location>
        <position position="1"/>
    </location>
</feature>
<reference evidence="2" key="1">
    <citation type="journal article" date="2012" name="PLoS ONE">
        <title>Five Nuclear Loci Resolve the Polyploid History of Switchgrass (Panicum virgatum L.) and Relatives.</title>
        <authorList>
            <person name="Triplett J.K."/>
            <person name="Wang Y."/>
            <person name="Zhong J."/>
            <person name="Kellogg E.A."/>
        </authorList>
    </citation>
    <scope>NUCLEOTIDE SEQUENCE</scope>
    <source>
        <strain evidence="2">Cam2129</strain>
    </source>
</reference>
<protein>
    <submittedName>
        <fullName evidence="2">Putative poly(A)-binding protein</fullName>
    </submittedName>
</protein>
<evidence type="ECO:0000256" key="1">
    <source>
        <dbReference type="SAM" id="MobiDB-lite"/>
    </source>
</evidence>
<gene>
    <name evidence="2" type="primary">pabp1</name>
</gene>
<proteinExistence type="predicted"/>
<accession>I6VU16</accession>
<feature type="non-terminal residue" evidence="2">
    <location>
        <position position="54"/>
    </location>
</feature>
<name>I6VU16_9POAL</name>
<dbReference type="EMBL" id="JQ947289">
    <property type="protein sequence ID" value="AFN16713.1"/>
    <property type="molecule type" value="Genomic_DNA"/>
</dbReference>
<dbReference type="AlphaFoldDB" id="I6VU16"/>
<evidence type="ECO:0000313" key="2">
    <source>
        <dbReference type="EMBL" id="AFN16713.1"/>
    </source>
</evidence>